<proteinExistence type="inferred from homology"/>
<gene>
    <name evidence="12" type="ORF">ENR64_04070</name>
</gene>
<feature type="region of interest" description="Disordered" evidence="9">
    <location>
        <begin position="46"/>
        <end position="130"/>
    </location>
</feature>
<dbReference type="GO" id="GO:0008320">
    <property type="term" value="F:protein transmembrane transporter activity"/>
    <property type="evidence" value="ECO:0007669"/>
    <property type="project" value="TreeGrafter"/>
</dbReference>
<accession>A0A7C3PE96</accession>
<dbReference type="PANTHER" id="PTHR34597">
    <property type="entry name" value="SLR1661 PROTEIN"/>
    <property type="match status" value="1"/>
</dbReference>
<evidence type="ECO:0000313" key="12">
    <source>
        <dbReference type="EMBL" id="HFM96938.1"/>
    </source>
</evidence>
<feature type="transmembrane region" description="Helical" evidence="10">
    <location>
        <begin position="7"/>
        <end position="29"/>
    </location>
</feature>
<comment type="caution">
    <text evidence="12">The sequence shown here is derived from an EMBL/GenBank/DDBJ whole genome shotgun (WGS) entry which is preliminary data.</text>
</comment>
<protein>
    <submittedName>
        <fullName evidence="12">ShlB/FhaC/HecB family hemolysin secretion/activation protein</fullName>
    </submittedName>
</protein>
<keyword evidence="5 10" id="KW-0812">Transmembrane</keyword>
<dbReference type="PANTHER" id="PTHR34597:SF1">
    <property type="entry name" value="HEME_HEMOPEXIN TRANSPORTER PROTEIN HUXB"/>
    <property type="match status" value="1"/>
</dbReference>
<sequence length="625" mass="67987">MQRKPKIIRWGACVTGLVELGVIGIPTLATAESSLPERQLATAVEVAQKADPNRDRLIQPVQPRPLPPESTQPIFSEPTPIPTPDASPAAPSPEPAAPEPTPAASPAEPAPTPAEPTPDGPISTPAPAGPTIPVKKIEVLGSTVLKPTDLEPITQPLEGRNVTLEELQQATDAITQLYLNRGFITSRAVLTDQTVTDGVVKIQVIEGAIEQIEIEGNKRLNSSYVRRRIELGTGTPLNRDKLEDQLRLLKADPLLSNVEASLRPGTELGKSILVVRVSEAPSLIGFAGVDNFSPPSVGSVRLGLGLGYRNLTGLGDEIFASYYRTTRGGADSFDFAYRIPVNPMNGTLQVRVAPSRNEIVDDEFNLDISGETELYEVSFRQPLIRTPREEFALSAGLTFQDGQTLLFQQGFPFGIGPDADGNSKTRVLKFGQDYIKRDPNGAWALRSQFSFGLDILDATTNDAPIPDGEFFAWLGQVQRVQRLGDNHLLIAQFDVQLTPNSLLPSQQFVIGGGQSLRGFRQNARSGDNGFRFSLEDRIALIRDEAGIPIFQVAPFVDFGSVWNVADNPNPLPSQRFLAGAGVGLLWQPLPKLNMRVDFTVPLIDLDDRGNDAQDEGIYFSVYYTF</sequence>
<feature type="compositionally biased region" description="Pro residues" evidence="9">
    <location>
        <begin position="79"/>
        <end position="119"/>
    </location>
</feature>
<comment type="subcellular location">
    <subcellularLocation>
        <location evidence="1">Cell outer membrane</location>
    </subcellularLocation>
</comment>
<dbReference type="InterPro" id="IPR013686">
    <property type="entry name" value="Polypept-transport_assoc_ShlB"/>
</dbReference>
<evidence type="ECO:0000256" key="8">
    <source>
        <dbReference type="ARBA" id="ARBA00023237"/>
    </source>
</evidence>
<dbReference type="Pfam" id="PF08479">
    <property type="entry name" value="POTRA_2"/>
    <property type="match status" value="1"/>
</dbReference>
<dbReference type="Gene3D" id="3.10.20.310">
    <property type="entry name" value="membrane protein fhac"/>
    <property type="match status" value="1"/>
</dbReference>
<dbReference type="EMBL" id="DSRU01000049">
    <property type="protein sequence ID" value="HFM96938.1"/>
    <property type="molecule type" value="Genomic_DNA"/>
</dbReference>
<evidence type="ECO:0000256" key="7">
    <source>
        <dbReference type="ARBA" id="ARBA00023136"/>
    </source>
</evidence>
<dbReference type="InterPro" id="IPR034746">
    <property type="entry name" value="POTRA"/>
</dbReference>
<evidence type="ECO:0000256" key="2">
    <source>
        <dbReference type="ARBA" id="ARBA00009055"/>
    </source>
</evidence>
<evidence type="ECO:0000256" key="10">
    <source>
        <dbReference type="SAM" id="Phobius"/>
    </source>
</evidence>
<dbReference type="GO" id="GO:0098046">
    <property type="term" value="C:type V protein secretion system complex"/>
    <property type="evidence" value="ECO:0007669"/>
    <property type="project" value="TreeGrafter"/>
</dbReference>
<keyword evidence="6" id="KW-0653">Protein transport</keyword>
<evidence type="ECO:0000256" key="5">
    <source>
        <dbReference type="ARBA" id="ARBA00022692"/>
    </source>
</evidence>
<keyword evidence="8" id="KW-0998">Cell outer membrane</keyword>
<dbReference type="AlphaFoldDB" id="A0A7C3PE96"/>
<dbReference type="GO" id="GO:0009279">
    <property type="term" value="C:cell outer membrane"/>
    <property type="evidence" value="ECO:0007669"/>
    <property type="project" value="UniProtKB-SubCell"/>
</dbReference>
<evidence type="ECO:0000256" key="3">
    <source>
        <dbReference type="ARBA" id="ARBA00022448"/>
    </source>
</evidence>
<evidence type="ECO:0000259" key="11">
    <source>
        <dbReference type="PROSITE" id="PS51779"/>
    </source>
</evidence>
<reference evidence="12" key="1">
    <citation type="journal article" date="2020" name="mSystems">
        <title>Genome- and Community-Level Interaction Insights into Carbon Utilization and Element Cycling Functions of Hydrothermarchaeota in Hydrothermal Sediment.</title>
        <authorList>
            <person name="Zhou Z."/>
            <person name="Liu Y."/>
            <person name="Xu W."/>
            <person name="Pan J."/>
            <person name="Luo Z.H."/>
            <person name="Li M."/>
        </authorList>
    </citation>
    <scope>NUCLEOTIDE SEQUENCE [LARGE SCALE GENOMIC DNA]</scope>
    <source>
        <strain evidence="12">SpSt-418</strain>
    </source>
</reference>
<feature type="domain" description="POTRA" evidence="11">
    <location>
        <begin position="132"/>
        <end position="207"/>
    </location>
</feature>
<keyword evidence="3" id="KW-0813">Transport</keyword>
<dbReference type="Pfam" id="PF03865">
    <property type="entry name" value="ShlB"/>
    <property type="match status" value="1"/>
</dbReference>
<evidence type="ECO:0000256" key="1">
    <source>
        <dbReference type="ARBA" id="ARBA00004442"/>
    </source>
</evidence>
<dbReference type="PROSITE" id="PS51779">
    <property type="entry name" value="POTRA"/>
    <property type="match status" value="1"/>
</dbReference>
<dbReference type="GO" id="GO:0046819">
    <property type="term" value="P:protein secretion by the type V secretion system"/>
    <property type="evidence" value="ECO:0007669"/>
    <property type="project" value="TreeGrafter"/>
</dbReference>
<dbReference type="InterPro" id="IPR005565">
    <property type="entry name" value="Hemolysn_activator_HlyB_C"/>
</dbReference>
<dbReference type="InterPro" id="IPR051544">
    <property type="entry name" value="TPS_OM_transporter"/>
</dbReference>
<keyword evidence="10" id="KW-1133">Transmembrane helix</keyword>
<keyword evidence="4" id="KW-1134">Transmembrane beta strand</keyword>
<name>A0A7C3PE96_9CYAN</name>
<evidence type="ECO:0000256" key="6">
    <source>
        <dbReference type="ARBA" id="ARBA00022927"/>
    </source>
</evidence>
<organism evidence="12">
    <name type="scientific">Oscillatoriales cyanobacterium SpSt-418</name>
    <dbReference type="NCBI Taxonomy" id="2282169"/>
    <lineage>
        <taxon>Bacteria</taxon>
        <taxon>Bacillati</taxon>
        <taxon>Cyanobacteriota</taxon>
        <taxon>Cyanophyceae</taxon>
        <taxon>Oscillatoriophycideae</taxon>
        <taxon>Oscillatoriales</taxon>
    </lineage>
</organism>
<evidence type="ECO:0000256" key="4">
    <source>
        <dbReference type="ARBA" id="ARBA00022452"/>
    </source>
</evidence>
<keyword evidence="7 10" id="KW-0472">Membrane</keyword>
<dbReference type="Gene3D" id="2.40.160.50">
    <property type="entry name" value="membrane protein fhac: a member of the omp85/tpsb transporter family"/>
    <property type="match status" value="1"/>
</dbReference>
<evidence type="ECO:0000256" key="9">
    <source>
        <dbReference type="SAM" id="MobiDB-lite"/>
    </source>
</evidence>
<comment type="similarity">
    <text evidence="2">Belongs to the TPS (TC 1.B.20) family.</text>
</comment>